<reference evidence="4" key="1">
    <citation type="submission" date="2021-02" db="EMBL/GenBank/DDBJ databases">
        <authorList>
            <person name="Nowell W R."/>
        </authorList>
    </citation>
    <scope>NUCLEOTIDE SEQUENCE</scope>
</reference>
<dbReference type="Gene3D" id="2.60.40.1180">
    <property type="entry name" value="Golgi alpha-mannosidase II"/>
    <property type="match status" value="1"/>
</dbReference>
<dbReference type="InterPro" id="IPR017853">
    <property type="entry name" value="GH"/>
</dbReference>
<dbReference type="SMART" id="SM00642">
    <property type="entry name" value="Aamy"/>
    <property type="match status" value="1"/>
</dbReference>
<feature type="transmembrane region" description="Helical" evidence="2">
    <location>
        <begin position="650"/>
        <end position="673"/>
    </location>
</feature>
<dbReference type="Gene3D" id="2.60.40.10">
    <property type="entry name" value="Immunoglobulins"/>
    <property type="match status" value="1"/>
</dbReference>
<sequence>MAPYTFELFAPYNKIAGLRLKNANARMFGLDIPMELNEEDGYWRATLDLPDGIYHYQYKVVTKSWFEPEPEPAVPEYNIDETKTLEENEQIRKDLQTKHDKQVEEVKERNKKREEELTFTEVWYTFVDPYATEVDERGSDDSFRSVGVLIFKNGRKIVDEYEWKYDNHVPLASNEKLIIYEIHIGDFEDKFVNVTARMDYFVQLGITAVEMMPVKEFPGQVGWGYTPRYHFAIQSTYGTTAELKEMIDTFHKNGIRVIMDGVYNHCDVSAPYTAIDHDYWFLHDPKDPVWCWGPEWDYEKYDEKYKLWPARKYIGESIRYFIDEFHIDGIRFDAATQIANDKFLKILVQQIKQQARERGFGTEFYCVGEYLPDKPEYVISNGGPMDGVWHDSFYLKLRESMSNEPPKLDELKDVIDARRQGYQNITDVVNYQSNHDHNRLLVDLGKEYQLFDDEAFRRVRMAFAIQATSFGLMMIWMGAEIGEYKEKTPGIAKIDWTLIEDRDDNSNAINKKQLQYYKDVIHLRKLNLALTSPNLEFIFEDECDLILAWHRWNPPIYDTHNQGDHVIIICNWAPITYEKYEILNIPRNGRWYEWLNNDEEYIVENNKLIIEDFKDHSVRIFVYQNSSFFPISNTTISTDRKHFIIIHSKIISIIGILLIPIILICLIIIYYFYKQYLKNKYHQETERCIILDNEQISSIDCQSNIQTNENDSTIKYQFM</sequence>
<keyword evidence="2" id="KW-0472">Membrane</keyword>
<evidence type="ECO:0000313" key="5">
    <source>
        <dbReference type="Proteomes" id="UP000663864"/>
    </source>
</evidence>
<dbReference type="EMBL" id="CAJNOT010000354">
    <property type="protein sequence ID" value="CAF0951732.1"/>
    <property type="molecule type" value="Genomic_DNA"/>
</dbReference>
<evidence type="ECO:0000256" key="1">
    <source>
        <dbReference type="SAM" id="Coils"/>
    </source>
</evidence>
<dbReference type="InterPro" id="IPR006047">
    <property type="entry name" value="GH13_cat_dom"/>
</dbReference>
<keyword evidence="1" id="KW-0175">Coiled coil</keyword>
<dbReference type="SUPFAM" id="SSF51011">
    <property type="entry name" value="Glycosyl hydrolase domain"/>
    <property type="match status" value="1"/>
</dbReference>
<dbReference type="Proteomes" id="UP000663864">
    <property type="component" value="Unassembled WGS sequence"/>
</dbReference>
<dbReference type="Pfam" id="PF00128">
    <property type="entry name" value="Alpha-amylase"/>
    <property type="match status" value="1"/>
</dbReference>
<evidence type="ECO:0000259" key="3">
    <source>
        <dbReference type="SMART" id="SM00642"/>
    </source>
</evidence>
<dbReference type="InterPro" id="IPR013780">
    <property type="entry name" value="Glyco_hydro_b"/>
</dbReference>
<feature type="coiled-coil region" evidence="1">
    <location>
        <begin position="85"/>
        <end position="116"/>
    </location>
</feature>
<gene>
    <name evidence="4" type="ORF">ZHD862_LOCUS10047</name>
</gene>
<name>A0A814D3F6_9BILA</name>
<dbReference type="InterPro" id="IPR013783">
    <property type="entry name" value="Ig-like_fold"/>
</dbReference>
<evidence type="ECO:0000313" key="4">
    <source>
        <dbReference type="EMBL" id="CAF0951732.1"/>
    </source>
</evidence>
<comment type="caution">
    <text evidence="4">The sequence shown here is derived from an EMBL/GenBank/DDBJ whole genome shotgun (WGS) entry which is preliminary data.</text>
</comment>
<protein>
    <recommendedName>
        <fullName evidence="3">Glycosyl hydrolase family 13 catalytic domain-containing protein</fullName>
    </recommendedName>
</protein>
<evidence type="ECO:0000256" key="2">
    <source>
        <dbReference type="SAM" id="Phobius"/>
    </source>
</evidence>
<keyword evidence="2" id="KW-0812">Transmembrane</keyword>
<dbReference type="Gene3D" id="3.20.20.80">
    <property type="entry name" value="Glycosidases"/>
    <property type="match status" value="1"/>
</dbReference>
<proteinExistence type="predicted"/>
<feature type="domain" description="Glycosyl hydrolase family 13 catalytic" evidence="3">
    <location>
        <begin position="181"/>
        <end position="524"/>
    </location>
</feature>
<dbReference type="AlphaFoldDB" id="A0A814D3F6"/>
<dbReference type="SUPFAM" id="SSF51445">
    <property type="entry name" value="(Trans)glycosidases"/>
    <property type="match status" value="1"/>
</dbReference>
<organism evidence="4 5">
    <name type="scientific">Rotaria sordida</name>
    <dbReference type="NCBI Taxonomy" id="392033"/>
    <lineage>
        <taxon>Eukaryota</taxon>
        <taxon>Metazoa</taxon>
        <taxon>Spiralia</taxon>
        <taxon>Gnathifera</taxon>
        <taxon>Rotifera</taxon>
        <taxon>Eurotatoria</taxon>
        <taxon>Bdelloidea</taxon>
        <taxon>Philodinida</taxon>
        <taxon>Philodinidae</taxon>
        <taxon>Rotaria</taxon>
    </lineage>
</organism>
<accession>A0A814D3F6</accession>
<keyword evidence="2" id="KW-1133">Transmembrane helix</keyword>
<dbReference type="PANTHER" id="PTHR43002">
    <property type="entry name" value="GLYCOGEN DEBRANCHING ENZYME"/>
    <property type="match status" value="1"/>
</dbReference>
<dbReference type="GO" id="GO:0005975">
    <property type="term" value="P:carbohydrate metabolic process"/>
    <property type="evidence" value="ECO:0007669"/>
    <property type="project" value="InterPro"/>
</dbReference>